<sequence length="151" mass="16761">MAALIFGLIASLAAVLSILFAARQTRELARQTNINNGISAASAVHNSLDRLHGIGGMLFENPQYIPYFYARSPVPHEEAERLRVLVLAEMFADSLDYGLLIKSLAPETDNYDCWDEYVAGMLENSPAIRAVVSQNPTWWPTLTQHFPDVTP</sequence>
<gene>
    <name evidence="1" type="ORF">FHS41_003707</name>
</gene>
<dbReference type="EMBL" id="JACHXE010000003">
    <property type="protein sequence ID" value="MBB3077219.1"/>
    <property type="molecule type" value="Genomic_DNA"/>
</dbReference>
<name>A0A7W4ZRA5_9ACTN</name>
<proteinExistence type="predicted"/>
<reference evidence="1 2" key="1">
    <citation type="submission" date="2020-08" db="EMBL/GenBank/DDBJ databases">
        <title>Genomic Encyclopedia of Type Strains, Phase III (KMG-III): the genomes of soil and plant-associated and newly described type strains.</title>
        <authorList>
            <person name="Whitman W."/>
        </authorList>
    </citation>
    <scope>NUCLEOTIDE SEQUENCE [LARGE SCALE GENOMIC DNA]</scope>
    <source>
        <strain evidence="1 2">CECT 3237</strain>
    </source>
</reference>
<evidence type="ECO:0000313" key="2">
    <source>
        <dbReference type="Proteomes" id="UP000572907"/>
    </source>
</evidence>
<dbReference type="AlphaFoldDB" id="A0A7W4ZRA5"/>
<accession>A0A7W4ZRA5</accession>
<comment type="caution">
    <text evidence="1">The sequence shown here is derived from an EMBL/GenBank/DDBJ whole genome shotgun (WGS) entry which is preliminary data.</text>
</comment>
<dbReference type="RefSeq" id="WP_184592813.1">
    <property type="nucleotide sequence ID" value="NZ_BMUP01000005.1"/>
</dbReference>
<dbReference type="Proteomes" id="UP000572907">
    <property type="component" value="Unassembled WGS sequence"/>
</dbReference>
<protein>
    <submittedName>
        <fullName evidence="1">Uncharacterized protein</fullName>
    </submittedName>
</protein>
<evidence type="ECO:0000313" key="1">
    <source>
        <dbReference type="EMBL" id="MBB3077219.1"/>
    </source>
</evidence>
<keyword evidence="2" id="KW-1185">Reference proteome</keyword>
<organism evidence="1 2">
    <name type="scientific">Streptomyces violarus</name>
    <dbReference type="NCBI Taxonomy" id="67380"/>
    <lineage>
        <taxon>Bacteria</taxon>
        <taxon>Bacillati</taxon>
        <taxon>Actinomycetota</taxon>
        <taxon>Actinomycetes</taxon>
        <taxon>Kitasatosporales</taxon>
        <taxon>Streptomycetaceae</taxon>
        <taxon>Streptomyces</taxon>
    </lineage>
</organism>